<dbReference type="InterPro" id="IPR002560">
    <property type="entry name" value="Transposase_DDE"/>
</dbReference>
<evidence type="ECO:0000313" key="3">
    <source>
        <dbReference type="Proteomes" id="UP000029859"/>
    </source>
</evidence>
<comment type="caution">
    <text evidence="2">The sequence shown here is derived from an EMBL/GenBank/DDBJ whole genome shotgun (WGS) entry which is preliminary data.</text>
</comment>
<evidence type="ECO:0000313" key="2">
    <source>
        <dbReference type="EMBL" id="KGK98664.1"/>
    </source>
</evidence>
<proteinExistence type="predicted"/>
<accession>A0A099T1A4</accession>
<gene>
    <name evidence="2" type="ORF">LI82_07375</name>
</gene>
<protein>
    <recommendedName>
        <fullName evidence="1">Transposase IS204/IS1001/IS1096/IS1165 DDE domain-containing protein</fullName>
    </recommendedName>
</protein>
<keyword evidence="3" id="KW-1185">Reference proteome</keyword>
<dbReference type="EMBL" id="JRHO01000013">
    <property type="protein sequence ID" value="KGK98664.1"/>
    <property type="molecule type" value="Genomic_DNA"/>
</dbReference>
<feature type="domain" description="Transposase IS204/IS1001/IS1096/IS1165 DDE" evidence="1">
    <location>
        <begin position="9"/>
        <end position="72"/>
    </location>
</feature>
<dbReference type="Proteomes" id="UP000029859">
    <property type="component" value="Unassembled WGS sequence"/>
</dbReference>
<dbReference type="Pfam" id="PF01610">
    <property type="entry name" value="DDE_Tnp_ISL3"/>
    <property type="match status" value="1"/>
</dbReference>
<dbReference type="AlphaFoldDB" id="A0A099T1A4"/>
<organism evidence="2 3">
    <name type="scientific">Methanococcoides methylutens</name>
    <dbReference type="NCBI Taxonomy" id="2226"/>
    <lineage>
        <taxon>Archaea</taxon>
        <taxon>Methanobacteriati</taxon>
        <taxon>Methanobacteriota</taxon>
        <taxon>Stenosarchaea group</taxon>
        <taxon>Methanomicrobia</taxon>
        <taxon>Methanosarcinales</taxon>
        <taxon>Methanosarcinaceae</taxon>
        <taxon>Methanococcoides</taxon>
    </lineage>
</organism>
<reference evidence="2 3" key="1">
    <citation type="submission" date="2014-09" db="EMBL/GenBank/DDBJ databases">
        <title>Draft genome sequence of an obligately methylotrophic methanogen, Methanococcoides methylutens, isolated from marine sediment.</title>
        <authorList>
            <person name="Guan Y."/>
            <person name="Ngugi D.K."/>
            <person name="Blom J."/>
            <person name="Ali S."/>
            <person name="Ferry J.G."/>
            <person name="Stingl U."/>
        </authorList>
    </citation>
    <scope>NUCLEOTIDE SEQUENCE [LARGE SCALE GENOMIC DNA]</scope>
    <source>
        <strain evidence="2 3">DSM 2657</strain>
    </source>
</reference>
<evidence type="ECO:0000259" key="1">
    <source>
        <dbReference type="Pfam" id="PF01610"/>
    </source>
</evidence>
<sequence>MDLSGLDTIGVDKISVKKSHSFVILFYDLNISRVIHIGNGKKRSVFKNFRAILSKKINPDNIQYISMDMYPARTRNFICSRSTRNWHMENNVVTRSITTVNTIKT</sequence>
<name>A0A099T1A4_METMT</name>